<organism evidence="2 3">
    <name type="scientific">Auxenochlorella protothecoides</name>
    <name type="common">Green microalga</name>
    <name type="synonym">Chlorella protothecoides</name>
    <dbReference type="NCBI Taxonomy" id="3075"/>
    <lineage>
        <taxon>Eukaryota</taxon>
        <taxon>Viridiplantae</taxon>
        <taxon>Chlorophyta</taxon>
        <taxon>core chlorophytes</taxon>
        <taxon>Trebouxiophyceae</taxon>
        <taxon>Chlorellales</taxon>
        <taxon>Chlorellaceae</taxon>
        <taxon>Auxenochlorella</taxon>
    </lineage>
</organism>
<reference evidence="3" key="1">
    <citation type="journal article" date="2018" name="Algal Res.">
        <title>Characterization of plant carbon substrate utilization by Auxenochlorella protothecoides.</title>
        <authorList>
            <person name="Vogler B.W."/>
            <person name="Starkenburg S.R."/>
            <person name="Sudasinghe N."/>
            <person name="Schambach J.Y."/>
            <person name="Rollin J.A."/>
            <person name="Pattathil S."/>
            <person name="Barry A.N."/>
        </authorList>
    </citation>
    <scope>NUCLEOTIDE SEQUENCE [LARGE SCALE GENOMIC DNA]</scope>
    <source>
        <strain evidence="3">UTEX 25</strain>
    </source>
</reference>
<comment type="caution">
    <text evidence="2">The sequence shown here is derived from an EMBL/GenBank/DDBJ whole genome shotgun (WGS) entry which is preliminary data.</text>
</comment>
<proteinExistence type="predicted"/>
<feature type="region of interest" description="Disordered" evidence="1">
    <location>
        <begin position="37"/>
        <end position="91"/>
    </location>
</feature>
<dbReference type="Proteomes" id="UP000279271">
    <property type="component" value="Unassembled WGS sequence"/>
</dbReference>
<evidence type="ECO:0000313" key="2">
    <source>
        <dbReference type="EMBL" id="RMZ56283.1"/>
    </source>
</evidence>
<protein>
    <submittedName>
        <fullName evidence="2">Uncharacterized protein</fullName>
    </submittedName>
</protein>
<dbReference type="EMBL" id="QOKY01000151">
    <property type="protein sequence ID" value="RMZ56283.1"/>
    <property type="molecule type" value="Genomic_DNA"/>
</dbReference>
<gene>
    <name evidence="2" type="ORF">APUTEX25_002473</name>
</gene>
<dbReference type="AlphaFoldDB" id="A0A3M7L0I0"/>
<accession>A0A3M7L0I0</accession>
<name>A0A3M7L0I0_AUXPR</name>
<feature type="compositionally biased region" description="Low complexity" evidence="1">
    <location>
        <begin position="47"/>
        <end position="56"/>
    </location>
</feature>
<evidence type="ECO:0000256" key="1">
    <source>
        <dbReference type="SAM" id="MobiDB-lite"/>
    </source>
</evidence>
<evidence type="ECO:0000313" key="3">
    <source>
        <dbReference type="Proteomes" id="UP000279271"/>
    </source>
</evidence>
<sequence>MGFIEEGLDRMWAAVQEGEEAVASRGKLRGFIATFKAGNSRKGGDGPVPVSDPPHGTSADLGPYSLEPDTQGLDRAPDPHLADSNGTPTPLMGIPGNLAPIIISLVAKKGRWGERDALYKFMTEAVLPVMPAWLANPTP</sequence>